<feature type="domain" description="Metallo-beta-lactamase" evidence="11">
    <location>
        <begin position="465"/>
        <end position="649"/>
    </location>
</feature>
<dbReference type="GO" id="GO:0005634">
    <property type="term" value="C:nucleus"/>
    <property type="evidence" value="ECO:0007669"/>
    <property type="project" value="TreeGrafter"/>
</dbReference>
<evidence type="ECO:0000259" key="11">
    <source>
        <dbReference type="SMART" id="SM00849"/>
    </source>
</evidence>
<dbReference type="GO" id="GO:0042781">
    <property type="term" value="F:3'-tRNA processing endoribonuclease activity"/>
    <property type="evidence" value="ECO:0007669"/>
    <property type="project" value="TreeGrafter"/>
</dbReference>
<keyword evidence="6" id="KW-0547">Nucleotide-binding</keyword>
<evidence type="ECO:0000256" key="3">
    <source>
        <dbReference type="ARBA" id="ARBA00022490"/>
    </source>
</evidence>
<dbReference type="GO" id="GO:0005829">
    <property type="term" value="C:cytosol"/>
    <property type="evidence" value="ECO:0007669"/>
    <property type="project" value="UniProtKB-ARBA"/>
</dbReference>
<dbReference type="InterPro" id="IPR036866">
    <property type="entry name" value="RibonucZ/Hydroxyglut_hydro"/>
</dbReference>
<feature type="compositionally biased region" description="Acidic residues" evidence="10">
    <location>
        <begin position="419"/>
        <end position="431"/>
    </location>
</feature>
<evidence type="ECO:0000256" key="5">
    <source>
        <dbReference type="ARBA" id="ARBA00022737"/>
    </source>
</evidence>
<feature type="region of interest" description="Disordered" evidence="10">
    <location>
        <begin position="911"/>
        <end position="934"/>
    </location>
</feature>
<dbReference type="AlphaFoldDB" id="A0A7S4JWM8"/>
<reference evidence="12" key="1">
    <citation type="submission" date="2021-01" db="EMBL/GenBank/DDBJ databases">
        <authorList>
            <person name="Corre E."/>
            <person name="Pelletier E."/>
            <person name="Niang G."/>
            <person name="Scheremetjew M."/>
            <person name="Finn R."/>
            <person name="Kale V."/>
            <person name="Holt S."/>
            <person name="Cochrane G."/>
            <person name="Meng A."/>
            <person name="Brown T."/>
            <person name="Cohen L."/>
        </authorList>
    </citation>
    <scope>NUCLEOTIDE SEQUENCE</scope>
    <source>
        <strain evidence="12">Isolate 1302-5</strain>
    </source>
</reference>
<keyword evidence="8" id="KW-0460">Magnesium</keyword>
<dbReference type="SMART" id="SM00849">
    <property type="entry name" value="Lactamase_B"/>
    <property type="match status" value="1"/>
</dbReference>
<protein>
    <recommendedName>
        <fullName evidence="11">Metallo-beta-lactamase domain-containing protein</fullName>
    </recommendedName>
</protein>
<keyword evidence="4" id="KW-0479">Metal-binding</keyword>
<organism evidence="12">
    <name type="scientific">Odontella aurita</name>
    <dbReference type="NCBI Taxonomy" id="265563"/>
    <lineage>
        <taxon>Eukaryota</taxon>
        <taxon>Sar</taxon>
        <taxon>Stramenopiles</taxon>
        <taxon>Ochrophyta</taxon>
        <taxon>Bacillariophyta</taxon>
        <taxon>Mediophyceae</taxon>
        <taxon>Biddulphiophycidae</taxon>
        <taxon>Eupodiscales</taxon>
        <taxon>Odontellaceae</taxon>
        <taxon>Odontella</taxon>
    </lineage>
</organism>
<name>A0A7S4JWM8_9STRA</name>
<comment type="cofactor">
    <cofactor evidence="1">
        <name>Mg(2+)</name>
        <dbReference type="ChEBI" id="CHEBI:18420"/>
    </cofactor>
</comment>
<feature type="region of interest" description="Disordered" evidence="10">
    <location>
        <begin position="229"/>
        <end position="277"/>
    </location>
</feature>
<comment type="similarity">
    <text evidence="9">Belongs to the metallo-beta-lactamase superfamily. cNMP phosphodiesterase family.</text>
</comment>
<evidence type="ECO:0000256" key="2">
    <source>
        <dbReference type="ARBA" id="ARBA00004496"/>
    </source>
</evidence>
<evidence type="ECO:0000313" key="12">
    <source>
        <dbReference type="EMBL" id="CAE2276454.1"/>
    </source>
</evidence>
<evidence type="ECO:0000256" key="10">
    <source>
        <dbReference type="SAM" id="MobiDB-lite"/>
    </source>
</evidence>
<accession>A0A7S4JWM8</accession>
<evidence type="ECO:0000256" key="9">
    <source>
        <dbReference type="ARBA" id="ARBA00061002"/>
    </source>
</evidence>
<feature type="compositionally biased region" description="Acidic residues" evidence="10">
    <location>
        <begin position="244"/>
        <end position="254"/>
    </location>
</feature>
<evidence type="ECO:0000256" key="4">
    <source>
        <dbReference type="ARBA" id="ARBA00022723"/>
    </source>
</evidence>
<evidence type="ECO:0000256" key="1">
    <source>
        <dbReference type="ARBA" id="ARBA00001946"/>
    </source>
</evidence>
<dbReference type="EMBL" id="HBKQ01050917">
    <property type="protein sequence ID" value="CAE2276454.1"/>
    <property type="molecule type" value="Transcribed_RNA"/>
</dbReference>
<dbReference type="GO" id="GO:0046872">
    <property type="term" value="F:metal ion binding"/>
    <property type="evidence" value="ECO:0007669"/>
    <property type="project" value="UniProtKB-KW"/>
</dbReference>
<comment type="subcellular location">
    <subcellularLocation>
        <location evidence="2">Cytoplasm</location>
    </subcellularLocation>
</comment>
<evidence type="ECO:0000256" key="8">
    <source>
        <dbReference type="ARBA" id="ARBA00022842"/>
    </source>
</evidence>
<keyword evidence="3" id="KW-0963">Cytoplasm</keyword>
<dbReference type="InterPro" id="IPR001279">
    <property type="entry name" value="Metallo-B-lactamas"/>
</dbReference>
<dbReference type="Gene3D" id="3.60.15.10">
    <property type="entry name" value="Ribonuclease Z/Hydroxyacylglutathione hydrolase-like"/>
    <property type="match status" value="1"/>
</dbReference>
<feature type="compositionally biased region" description="Basic and acidic residues" evidence="10">
    <location>
        <begin position="255"/>
        <end position="267"/>
    </location>
</feature>
<dbReference type="FunFam" id="3.60.15.10:FF:000029">
    <property type="entry name" value="Cyclic nucleotide-binding domain protein"/>
    <property type="match status" value="1"/>
</dbReference>
<evidence type="ECO:0000256" key="7">
    <source>
        <dbReference type="ARBA" id="ARBA00022801"/>
    </source>
</evidence>
<feature type="region of interest" description="Disordered" evidence="10">
    <location>
        <begin position="701"/>
        <end position="720"/>
    </location>
</feature>
<proteinExistence type="inferred from homology"/>
<feature type="region of interest" description="Disordered" evidence="10">
    <location>
        <begin position="409"/>
        <end position="432"/>
    </location>
</feature>
<feature type="region of interest" description="Disordered" evidence="10">
    <location>
        <begin position="1"/>
        <end position="20"/>
    </location>
</feature>
<dbReference type="Pfam" id="PF00753">
    <property type="entry name" value="Lactamase_B"/>
    <property type="match status" value="1"/>
</dbReference>
<dbReference type="PANTHER" id="PTHR46018">
    <property type="entry name" value="ZINC PHOSPHODIESTERASE ELAC PROTEIN 1"/>
    <property type="match status" value="1"/>
</dbReference>
<evidence type="ECO:0000256" key="6">
    <source>
        <dbReference type="ARBA" id="ARBA00022741"/>
    </source>
</evidence>
<dbReference type="SUPFAM" id="SSF56281">
    <property type="entry name" value="Metallo-hydrolase/oxidoreductase"/>
    <property type="match status" value="1"/>
</dbReference>
<gene>
    <name evidence="12" type="ORF">OAUR00152_LOCUS35133</name>
</gene>
<keyword evidence="5" id="KW-0677">Repeat</keyword>
<feature type="compositionally biased region" description="Low complexity" evidence="10">
    <location>
        <begin position="409"/>
        <end position="418"/>
    </location>
</feature>
<dbReference type="PANTHER" id="PTHR46018:SF2">
    <property type="entry name" value="ZINC PHOSPHODIESTERASE ELAC PROTEIN 1"/>
    <property type="match status" value="1"/>
</dbReference>
<sequence length="1217" mass="134386">MSGSGAEGSASTPAASAPTSFRGGISLTAGQVTAGVGSAEDVETAQSSSVVYDDPATIRAYQAVRVLDQTELPRGGVSVETAAVGRIQFGIPPETIKDSMRLGLGVPSVYIVPVDRFCTETGPALGVNLAEFEFPAYFNFFVQQKRCTLIVDSNEAERSIREVFSETLLGPEQFRREKDPITFEDEDFDPDYPPEMMPNFEKEFRHFRIMPNGKELVLETLLKFRHFQSSKEGQPNENIGIPPEIEEEEEDTKEEDGVKEITMKEAPEADDQTGPTMKTSFSMPEITAMLHADDTKRMLSELDDEDEWDVEKPWTFSSTKWIGDVATVYPDGVSDEDIAAGNCKRAEIFKMPGGQEYILHDIDENNAIVGKARFSGNVEVHEFMSVDGFGGKDLMMELATRRRKSASSRSSFSSLADSENSDSEDDNDFDDMFGNSDSLLPPTFYPPSFGVTVLGNSHGFDKQGSTSGYVLWINGRGVMIDPPPYSTATLGREGIRPGTIVGMILTHCHADHDAGAFQKILTDSRVAVITTPTIYKSFIRKYAALSELSPSLLRHSHRHIPAIIGTPLRFQGATFHFTYTLHTIPCVGFRVDWRGRSMVFTGDHFNSPPAIDKLEETGVLSKMRANDLRHLPLQETDLLLHEAGAPPIHTPLDVLLKLPPHVKKHLYVVHTSALPEGCELRVAPTGTAGTIRLDEMKLKDQNAAGKRQPPRLGGNSIPEDSPLENEIMYKSLLTNNEYEYGDSGRDMFTPSLLTGNSRQQAGTVSGRRANPRISFVGKASAEPPLVSMRPPSSTDAWFILNLLSAVPFITSLSYAHSMEVLESARVDAFCINDIVVPMNRRTEVLCVVWEGTCMERDHSENPMKDIARPSNRRGKGLRAENSMMQVMQGRHKPLTEKDLNTRKRVGVWQAGDWTGPRSLQPEKRLSGESSTSDSHDIVAMSKQGVKAITIEISKLHLILKDGSPLYRRYLSKRSRQAHVRALQRAGSGPSRHNLDIENINVMELIESNSALAKLSAVQKRHLESLTEGPVIYNSNQPLWNDGDPVDKAFLIVAGTVSFVPKHKHQQKNKASEVRDTDSDIRRDRFADKLLARLHGRQAISSGVSFSRGHFLGDISKMVTGLLADKHGPEEGNQQNIDDFHDAVEDHGDDKGAHFDISNHEQMIANSIEGATPEHESTLLAGKNGGCVVMYFPKSSLVPFLDKYPGFLLSLLGTQVVV</sequence>
<dbReference type="GO" id="GO:0000166">
    <property type="term" value="F:nucleotide binding"/>
    <property type="evidence" value="ECO:0007669"/>
    <property type="project" value="UniProtKB-KW"/>
</dbReference>
<keyword evidence="7" id="KW-0378">Hydrolase</keyword>